<dbReference type="Proteomes" id="UP001194746">
    <property type="component" value="Unassembled WGS sequence"/>
</dbReference>
<comment type="caution">
    <text evidence="2">The sequence shown here is derived from an EMBL/GenBank/DDBJ whole genome shotgun (WGS) entry which is preliminary data.</text>
</comment>
<accession>A0AAD4GZ65</accession>
<dbReference type="AlphaFoldDB" id="A0AAD4GZ65"/>
<reference evidence="2" key="1">
    <citation type="journal article" date="2019" name="Beilstein J. Org. Chem.">
        <title>Nanangenines: drimane sesquiterpenoids as the dominant metabolite cohort of a novel Australian fungus, Aspergillus nanangensis.</title>
        <authorList>
            <person name="Lacey H.J."/>
            <person name="Gilchrist C.L.M."/>
            <person name="Crombie A."/>
            <person name="Kalaitzis J.A."/>
            <person name="Vuong D."/>
            <person name="Rutledge P.J."/>
            <person name="Turner P."/>
            <person name="Pitt J.I."/>
            <person name="Lacey E."/>
            <person name="Chooi Y.H."/>
            <person name="Piggott A.M."/>
        </authorList>
    </citation>
    <scope>NUCLEOTIDE SEQUENCE</scope>
    <source>
        <strain evidence="2">MST-FP2251</strain>
    </source>
</reference>
<feature type="region of interest" description="Disordered" evidence="1">
    <location>
        <begin position="1"/>
        <end position="45"/>
    </location>
</feature>
<dbReference type="EMBL" id="VCAU01000004">
    <property type="protein sequence ID" value="KAF9894430.1"/>
    <property type="molecule type" value="Genomic_DNA"/>
</dbReference>
<keyword evidence="3" id="KW-1185">Reference proteome</keyword>
<proteinExistence type="predicted"/>
<organism evidence="2 3">
    <name type="scientific">Aspergillus nanangensis</name>
    <dbReference type="NCBI Taxonomy" id="2582783"/>
    <lineage>
        <taxon>Eukaryota</taxon>
        <taxon>Fungi</taxon>
        <taxon>Dikarya</taxon>
        <taxon>Ascomycota</taxon>
        <taxon>Pezizomycotina</taxon>
        <taxon>Eurotiomycetes</taxon>
        <taxon>Eurotiomycetidae</taxon>
        <taxon>Eurotiales</taxon>
        <taxon>Aspergillaceae</taxon>
        <taxon>Aspergillus</taxon>
        <taxon>Aspergillus subgen. Circumdati</taxon>
    </lineage>
</organism>
<name>A0AAD4GZ65_ASPNN</name>
<evidence type="ECO:0000313" key="3">
    <source>
        <dbReference type="Proteomes" id="UP001194746"/>
    </source>
</evidence>
<evidence type="ECO:0000313" key="2">
    <source>
        <dbReference type="EMBL" id="KAF9894430.1"/>
    </source>
</evidence>
<reference evidence="2" key="2">
    <citation type="submission" date="2020-02" db="EMBL/GenBank/DDBJ databases">
        <authorList>
            <person name="Gilchrist C.L.M."/>
            <person name="Chooi Y.-H."/>
        </authorList>
    </citation>
    <scope>NUCLEOTIDE SEQUENCE</scope>
    <source>
        <strain evidence="2">MST-FP2251</strain>
    </source>
</reference>
<sequence>MSGSLPATDLRHNGTAAKRVHDKKAKWAYGGRSASGRPKADSIARPVPRTHSVKFGRLLQLEHKAKSNQLSSDAKIVLSRDIREALDHVPCDSSSSGEDVADPHAAADDILIPVPEMGHHSASDEDETVGGYAVSGQNVLSDAINKAVEKFEVRETEKLVKEYEMVSPDLENENVVMGYLADDDDFEMVNHGQL</sequence>
<protein>
    <submittedName>
        <fullName evidence="2">Uncharacterized protein</fullName>
    </submittedName>
</protein>
<evidence type="ECO:0000256" key="1">
    <source>
        <dbReference type="SAM" id="MobiDB-lite"/>
    </source>
</evidence>
<gene>
    <name evidence="2" type="ORF">FE257_007933</name>
</gene>